<evidence type="ECO:0000256" key="7">
    <source>
        <dbReference type="ARBA" id="ARBA00022884"/>
    </source>
</evidence>
<evidence type="ECO:0000256" key="3">
    <source>
        <dbReference type="ARBA" id="ARBA00005279"/>
    </source>
</evidence>
<keyword evidence="7" id="KW-0694">RNA-binding</keyword>
<accession>A0A3G2S5Q3</accession>
<dbReference type="EMBL" id="CP033151">
    <property type="protein sequence ID" value="AYO43413.1"/>
    <property type="molecule type" value="Genomic_DNA"/>
</dbReference>
<feature type="region of interest" description="Disordered" evidence="9">
    <location>
        <begin position="309"/>
        <end position="337"/>
    </location>
</feature>
<feature type="region of interest" description="Disordered" evidence="9">
    <location>
        <begin position="264"/>
        <end position="283"/>
    </location>
</feature>
<feature type="compositionally biased region" description="Polar residues" evidence="9">
    <location>
        <begin position="555"/>
        <end position="574"/>
    </location>
</feature>
<dbReference type="GO" id="GO:0000184">
    <property type="term" value="P:nuclear-transcribed mRNA catabolic process, nonsense-mediated decay"/>
    <property type="evidence" value="ECO:0007669"/>
    <property type="project" value="InterPro"/>
</dbReference>
<dbReference type="Gene3D" id="1.10.10.1050">
    <property type="entry name" value="Dcp2, box A domain"/>
    <property type="match status" value="1"/>
</dbReference>
<sequence length="574" mass="62851">MEDQSIDIQPSAVEQQTVKQSHATFEEELENLACRFIVNLPANELASIERIGFQLELAHWFYLDFLCPQNSQLPTYNFKKFAQELLRVSASVVPLIQLYTSNGSNSLNEAFNQFRQYKTRVPVCGAILLSEDWTECVLVKGWGKNASWTFPKGKINQDEDQRDCALRELLEETGFDANELLAKDSTDYFEHRDNEHRIRLYVVPGVPRNTPFEAQTRKEISQIEWFKLGDLPTAKKPKTPSPKLGGRFYGVSPFMMRLRRWIQANKRTHPKRPTQPEPKEKMTSVNMDAVFGIQKPGLIVLPPAAMRQISNKAKASQSAQSSPPTQPPPPPLNDHDSKKNLLLSLLHGSQPLPAPPPIVNEPRMDGSTALGNLVGVYKGNETSAHSDEKNKQKSLLAILQGSSKPLAEPPAVQPPPTNTPPVPGPWPVSSTSMPRPDEHRNQLLTSLMGSAPLSPMPTAQPSPGLSYPMPPVQGATPVLAVPPSAGPPPTDQQQTLLTLLSPSQPAVPRPGHPPQMPTAPPSLAPSTIQSPPNAGNAVNLLSILNQAPAEKTSPAPESQETKSLLNTLLQGRGA</sequence>
<gene>
    <name evidence="11" type="primary">dcp2</name>
    <name evidence="11" type="ORF">DNF11_2463</name>
</gene>
<comment type="cofactor">
    <cofactor evidence="1">
        <name>Mn(2+)</name>
        <dbReference type="ChEBI" id="CHEBI:29035"/>
    </cofactor>
</comment>
<evidence type="ECO:0000313" key="12">
    <source>
        <dbReference type="Proteomes" id="UP000269793"/>
    </source>
</evidence>
<feature type="region of interest" description="Disordered" evidence="9">
    <location>
        <begin position="347"/>
        <end position="366"/>
    </location>
</feature>
<organism evidence="11 12">
    <name type="scientific">Malassezia restricta (strain ATCC 96810 / NBRC 103918 / CBS 7877)</name>
    <name type="common">Seborrheic dermatitis infection agent</name>
    <dbReference type="NCBI Taxonomy" id="425264"/>
    <lineage>
        <taxon>Eukaryota</taxon>
        <taxon>Fungi</taxon>
        <taxon>Dikarya</taxon>
        <taxon>Basidiomycota</taxon>
        <taxon>Ustilaginomycotina</taxon>
        <taxon>Malasseziomycetes</taxon>
        <taxon>Malasseziales</taxon>
        <taxon>Malasseziaceae</taxon>
        <taxon>Malassezia</taxon>
    </lineage>
</organism>
<evidence type="ECO:0000256" key="6">
    <source>
        <dbReference type="ARBA" id="ARBA00022801"/>
    </source>
</evidence>
<feature type="compositionally biased region" description="Polar residues" evidence="9">
    <location>
        <begin position="524"/>
        <end position="533"/>
    </location>
</feature>
<evidence type="ECO:0000256" key="1">
    <source>
        <dbReference type="ARBA" id="ARBA00001936"/>
    </source>
</evidence>
<keyword evidence="8" id="KW-0464">Manganese</keyword>
<feature type="domain" description="Nudix hydrolase" evidence="10">
    <location>
        <begin position="119"/>
        <end position="248"/>
    </location>
</feature>
<reference evidence="11 12" key="1">
    <citation type="submission" date="2018-10" db="EMBL/GenBank/DDBJ databases">
        <title>Complete genome sequence of Malassezia restricta CBS 7877.</title>
        <authorList>
            <person name="Morand S.C."/>
            <person name="Bertignac M."/>
            <person name="Iltis A."/>
            <person name="Kolder I."/>
            <person name="Pirovano W."/>
            <person name="Jourdain R."/>
            <person name="Clavaud C."/>
        </authorList>
    </citation>
    <scope>NUCLEOTIDE SEQUENCE [LARGE SCALE GENOMIC DNA]</scope>
    <source>
        <strain evidence="11 12">CBS 7877</strain>
    </source>
</reference>
<feature type="compositionally biased region" description="Pro residues" evidence="9">
    <location>
        <begin position="407"/>
        <end position="426"/>
    </location>
</feature>
<name>A0A3G2S5Q3_MALR7</name>
<comment type="subcellular location">
    <subcellularLocation>
        <location evidence="2">Cytoplasm</location>
    </subcellularLocation>
</comment>
<evidence type="ECO:0000256" key="5">
    <source>
        <dbReference type="ARBA" id="ARBA00022723"/>
    </source>
</evidence>
<evidence type="ECO:0000256" key="2">
    <source>
        <dbReference type="ARBA" id="ARBA00004496"/>
    </source>
</evidence>
<dbReference type="PROSITE" id="PS00893">
    <property type="entry name" value="NUDIX_BOX"/>
    <property type="match status" value="1"/>
</dbReference>
<evidence type="ECO:0000259" key="10">
    <source>
        <dbReference type="PROSITE" id="PS51462"/>
    </source>
</evidence>
<dbReference type="SUPFAM" id="SSF55811">
    <property type="entry name" value="Nudix"/>
    <property type="match status" value="1"/>
</dbReference>
<dbReference type="CDD" id="cd03672">
    <property type="entry name" value="NUDIX_Dcp2p_Nudt20"/>
    <property type="match status" value="1"/>
</dbReference>
<dbReference type="Gene3D" id="3.90.79.10">
    <property type="entry name" value="Nucleoside Triphosphate Pyrophosphohydrolase"/>
    <property type="match status" value="1"/>
</dbReference>
<keyword evidence="12" id="KW-1185">Reference proteome</keyword>
<dbReference type="SMART" id="SM01125">
    <property type="entry name" value="DCP2"/>
    <property type="match status" value="1"/>
</dbReference>
<dbReference type="GO" id="GO:0000290">
    <property type="term" value="P:deadenylation-dependent decapping of nuclear-transcribed mRNA"/>
    <property type="evidence" value="ECO:0007669"/>
    <property type="project" value="InterPro"/>
</dbReference>
<keyword evidence="4" id="KW-0963">Cytoplasm</keyword>
<dbReference type="GO" id="GO:0030145">
    <property type="term" value="F:manganese ion binding"/>
    <property type="evidence" value="ECO:0007669"/>
    <property type="project" value="InterPro"/>
</dbReference>
<dbReference type="Proteomes" id="UP000269793">
    <property type="component" value="Chromosome IV"/>
</dbReference>
<dbReference type="InterPro" id="IPR000086">
    <property type="entry name" value="NUDIX_hydrolase_dom"/>
</dbReference>
<dbReference type="FunFam" id="3.90.79.10:FF:000003">
    <property type="entry name" value="M7GpppN-mRNA hydrolase isoform 2"/>
    <property type="match status" value="1"/>
</dbReference>
<dbReference type="EC" id="3.-.-.-" evidence="11"/>
<dbReference type="GO" id="GO:0000932">
    <property type="term" value="C:P-body"/>
    <property type="evidence" value="ECO:0007669"/>
    <property type="project" value="TreeGrafter"/>
</dbReference>
<dbReference type="InterPro" id="IPR020084">
    <property type="entry name" value="NUDIX_hydrolase_CS"/>
</dbReference>
<dbReference type="InterPro" id="IPR015797">
    <property type="entry name" value="NUDIX_hydrolase-like_dom_sf"/>
</dbReference>
<feature type="compositionally biased region" description="Pro residues" evidence="9">
    <location>
        <begin position="505"/>
        <end position="523"/>
    </location>
</feature>
<dbReference type="InterPro" id="IPR036189">
    <property type="entry name" value="DCP2_BoxA_sf"/>
</dbReference>
<dbReference type="InterPro" id="IPR044099">
    <property type="entry name" value="Dcp2_NUDIX"/>
</dbReference>
<dbReference type="Pfam" id="PF05026">
    <property type="entry name" value="DCP2"/>
    <property type="match status" value="1"/>
</dbReference>
<dbReference type="GO" id="GO:0003723">
    <property type="term" value="F:RNA binding"/>
    <property type="evidence" value="ECO:0007669"/>
    <property type="project" value="UniProtKB-KW"/>
</dbReference>
<dbReference type="AlphaFoldDB" id="A0A3G2S5Q3"/>
<dbReference type="PROSITE" id="PS51462">
    <property type="entry name" value="NUDIX"/>
    <property type="match status" value="1"/>
</dbReference>
<dbReference type="InterPro" id="IPR007722">
    <property type="entry name" value="DCP2_BoxA"/>
</dbReference>
<dbReference type="GO" id="GO:0140933">
    <property type="term" value="F:5'-(N(7)-methylguanosine 5'-triphospho)-[mRNA] hydrolase activity"/>
    <property type="evidence" value="ECO:0007669"/>
    <property type="project" value="InterPro"/>
</dbReference>
<dbReference type="SUPFAM" id="SSF140586">
    <property type="entry name" value="Dcp2 domain-like"/>
    <property type="match status" value="1"/>
</dbReference>
<evidence type="ECO:0000256" key="8">
    <source>
        <dbReference type="ARBA" id="ARBA00023211"/>
    </source>
</evidence>
<proteinExistence type="inferred from homology"/>
<dbReference type="OrthoDB" id="18996at2759"/>
<dbReference type="VEuPathDB" id="FungiDB:DNF11_2463"/>
<dbReference type="Pfam" id="PF00293">
    <property type="entry name" value="NUDIX"/>
    <property type="match status" value="1"/>
</dbReference>
<feature type="region of interest" description="Disordered" evidence="9">
    <location>
        <begin position="405"/>
        <end position="574"/>
    </location>
</feature>
<keyword evidence="6 11" id="KW-0378">Hydrolase</keyword>
<dbReference type="PANTHER" id="PTHR23114:SF17">
    <property type="entry name" value="M7GPPPN-MRNA HYDROLASE"/>
    <property type="match status" value="1"/>
</dbReference>
<evidence type="ECO:0000313" key="11">
    <source>
        <dbReference type="EMBL" id="AYO43413.1"/>
    </source>
</evidence>
<evidence type="ECO:0000256" key="4">
    <source>
        <dbReference type="ARBA" id="ARBA00022490"/>
    </source>
</evidence>
<dbReference type="PANTHER" id="PTHR23114">
    <property type="entry name" value="M7GPPPN-MRNA HYDROLASE"/>
    <property type="match status" value="1"/>
</dbReference>
<dbReference type="STRING" id="425264.A0A3G2S5Q3"/>
<protein>
    <submittedName>
        <fullName evidence="11">mRNA decapping complex subunit 2</fullName>
        <ecNumber evidence="11">3.-.-.-</ecNumber>
    </submittedName>
</protein>
<keyword evidence="5" id="KW-0479">Metal-binding</keyword>
<comment type="similarity">
    <text evidence="3">Belongs to the Nudix hydrolase family. DCP2 subfamily.</text>
</comment>
<evidence type="ECO:0000256" key="9">
    <source>
        <dbReference type="SAM" id="MobiDB-lite"/>
    </source>
</evidence>
<feature type="compositionally biased region" description="Low complexity" evidence="9">
    <location>
        <begin position="491"/>
        <end position="504"/>
    </location>
</feature>